<evidence type="ECO:0000313" key="4">
    <source>
        <dbReference type="Proteomes" id="UP001328107"/>
    </source>
</evidence>
<dbReference type="Proteomes" id="UP001328107">
    <property type="component" value="Unassembled WGS sequence"/>
</dbReference>
<dbReference type="InterPro" id="IPR042178">
    <property type="entry name" value="Serpin_sf_1"/>
</dbReference>
<gene>
    <name evidence="3" type="ORF">PMAYCL1PPCAC_07581</name>
</gene>
<sequence length="227" mass="25525">MIVGDFVQTIRMYAECIAACWAIYWAHRDTREDKEREKRRVNELKKDERRAKIPPLSKESSSAFSSFSLHLFSLSSDPNGNFVFSPLSIVLALVMAMEGSNGETKREICSTLDKDGSPDSIRTFISTLLSLFSVPRKSVEVNSANSLFLSKGASLKRAFVKRVSRDYNSKVGNLDFNDGVRAAEVINKYTSERTNGVVKDLVCPSDFHQLMHSIILSVMHFKSNWAS</sequence>
<proteinExistence type="inferred from homology"/>
<dbReference type="InterPro" id="IPR023796">
    <property type="entry name" value="Serpin_dom"/>
</dbReference>
<comment type="similarity">
    <text evidence="1">Belongs to the serpin family.</text>
</comment>
<dbReference type="GO" id="GO:0005615">
    <property type="term" value="C:extracellular space"/>
    <property type="evidence" value="ECO:0007669"/>
    <property type="project" value="InterPro"/>
</dbReference>
<reference evidence="4" key="1">
    <citation type="submission" date="2022-10" db="EMBL/GenBank/DDBJ databases">
        <title>Genome assembly of Pristionchus species.</title>
        <authorList>
            <person name="Yoshida K."/>
            <person name="Sommer R.J."/>
        </authorList>
    </citation>
    <scope>NUCLEOTIDE SEQUENCE [LARGE SCALE GENOMIC DNA]</scope>
    <source>
        <strain evidence="4">RS5460</strain>
    </source>
</reference>
<dbReference type="PANTHER" id="PTHR11461:SF211">
    <property type="entry name" value="GH10112P-RELATED"/>
    <property type="match status" value="1"/>
</dbReference>
<comment type="caution">
    <text evidence="3">The sequence shown here is derived from an EMBL/GenBank/DDBJ whole genome shotgun (WGS) entry which is preliminary data.</text>
</comment>
<dbReference type="PANTHER" id="PTHR11461">
    <property type="entry name" value="SERINE PROTEASE INHIBITOR, SERPIN"/>
    <property type="match status" value="1"/>
</dbReference>
<accession>A0AAN5CDD1</accession>
<dbReference type="InterPro" id="IPR036186">
    <property type="entry name" value="Serpin_sf"/>
</dbReference>
<keyword evidence="4" id="KW-1185">Reference proteome</keyword>
<dbReference type="SUPFAM" id="SSF56574">
    <property type="entry name" value="Serpins"/>
    <property type="match status" value="1"/>
</dbReference>
<dbReference type="GO" id="GO:0004867">
    <property type="term" value="F:serine-type endopeptidase inhibitor activity"/>
    <property type="evidence" value="ECO:0007669"/>
    <property type="project" value="InterPro"/>
</dbReference>
<name>A0AAN5CDD1_9BILA</name>
<dbReference type="Pfam" id="PF00079">
    <property type="entry name" value="Serpin"/>
    <property type="match status" value="1"/>
</dbReference>
<dbReference type="Gene3D" id="3.30.497.10">
    <property type="entry name" value="Antithrombin, subunit I, domain 2"/>
    <property type="match status" value="1"/>
</dbReference>
<dbReference type="EMBL" id="BTRK01000002">
    <property type="protein sequence ID" value="GMR37386.1"/>
    <property type="molecule type" value="Genomic_DNA"/>
</dbReference>
<evidence type="ECO:0000313" key="3">
    <source>
        <dbReference type="EMBL" id="GMR37386.1"/>
    </source>
</evidence>
<evidence type="ECO:0000256" key="1">
    <source>
        <dbReference type="ARBA" id="ARBA00009500"/>
    </source>
</evidence>
<feature type="non-terminal residue" evidence="3">
    <location>
        <position position="227"/>
    </location>
</feature>
<evidence type="ECO:0000259" key="2">
    <source>
        <dbReference type="Pfam" id="PF00079"/>
    </source>
</evidence>
<feature type="domain" description="Serpin" evidence="2">
    <location>
        <begin position="65"/>
        <end position="226"/>
    </location>
</feature>
<protein>
    <recommendedName>
        <fullName evidence="2">Serpin domain-containing protein</fullName>
    </recommendedName>
</protein>
<dbReference type="InterPro" id="IPR000215">
    <property type="entry name" value="Serpin_fam"/>
</dbReference>
<dbReference type="AlphaFoldDB" id="A0AAN5CDD1"/>
<organism evidence="3 4">
    <name type="scientific">Pristionchus mayeri</name>
    <dbReference type="NCBI Taxonomy" id="1317129"/>
    <lineage>
        <taxon>Eukaryota</taxon>
        <taxon>Metazoa</taxon>
        <taxon>Ecdysozoa</taxon>
        <taxon>Nematoda</taxon>
        <taxon>Chromadorea</taxon>
        <taxon>Rhabditida</taxon>
        <taxon>Rhabditina</taxon>
        <taxon>Diplogasteromorpha</taxon>
        <taxon>Diplogasteroidea</taxon>
        <taxon>Neodiplogasteridae</taxon>
        <taxon>Pristionchus</taxon>
    </lineage>
</organism>